<sequence>MTRSLKNTLALVMLGLLQVQSGEIFRGREAAPHSRPFMVLLKLKVGLHTFSYCGGFLISDEFVLTAAHCRAE</sequence>
<feature type="signal peptide" evidence="2">
    <location>
        <begin position="1"/>
        <end position="21"/>
    </location>
</feature>
<reference evidence="4" key="1">
    <citation type="submission" date="2022-07" db="EMBL/GenBank/DDBJ databases">
        <title>Chromosome-level genome of Muraenolepis orangiensis.</title>
        <authorList>
            <person name="Kim J."/>
        </authorList>
    </citation>
    <scope>NUCLEOTIDE SEQUENCE</scope>
    <source>
        <strain evidence="4">KU_S4_2022</strain>
        <tissue evidence="4">Muscle</tissue>
    </source>
</reference>
<dbReference type="SUPFAM" id="SSF50494">
    <property type="entry name" value="Trypsin-like serine proteases"/>
    <property type="match status" value="1"/>
</dbReference>
<proteinExistence type="predicted"/>
<dbReference type="InterPro" id="IPR001254">
    <property type="entry name" value="Trypsin_dom"/>
</dbReference>
<keyword evidence="1" id="KW-1015">Disulfide bond</keyword>
<dbReference type="InterPro" id="IPR018114">
    <property type="entry name" value="TRYPSIN_HIS"/>
</dbReference>
<dbReference type="Gene3D" id="2.40.10.10">
    <property type="entry name" value="Trypsin-like serine proteases"/>
    <property type="match status" value="1"/>
</dbReference>
<accession>A0A9Q0E544</accession>
<dbReference type="PROSITE" id="PS00134">
    <property type="entry name" value="TRYPSIN_HIS"/>
    <property type="match status" value="1"/>
</dbReference>
<dbReference type="Pfam" id="PF00089">
    <property type="entry name" value="Trypsin"/>
    <property type="match status" value="1"/>
</dbReference>
<dbReference type="InterPro" id="IPR009003">
    <property type="entry name" value="Peptidase_S1_PA"/>
</dbReference>
<dbReference type="PANTHER" id="PTHR24271">
    <property type="entry name" value="KALLIKREIN-RELATED"/>
    <property type="match status" value="1"/>
</dbReference>
<dbReference type="AlphaFoldDB" id="A0A9Q0E544"/>
<protein>
    <recommendedName>
        <fullName evidence="3">Peptidase S1 domain-containing protein</fullName>
    </recommendedName>
</protein>
<name>A0A9Q0E544_9TELE</name>
<dbReference type="InterPro" id="IPR043504">
    <property type="entry name" value="Peptidase_S1_PA_chymotrypsin"/>
</dbReference>
<organism evidence="4 5">
    <name type="scientific">Muraenolepis orangiensis</name>
    <name type="common">Patagonian moray cod</name>
    <dbReference type="NCBI Taxonomy" id="630683"/>
    <lineage>
        <taxon>Eukaryota</taxon>
        <taxon>Metazoa</taxon>
        <taxon>Chordata</taxon>
        <taxon>Craniata</taxon>
        <taxon>Vertebrata</taxon>
        <taxon>Euteleostomi</taxon>
        <taxon>Actinopterygii</taxon>
        <taxon>Neopterygii</taxon>
        <taxon>Teleostei</taxon>
        <taxon>Neoteleostei</taxon>
        <taxon>Acanthomorphata</taxon>
        <taxon>Zeiogadaria</taxon>
        <taxon>Gadariae</taxon>
        <taxon>Gadiformes</taxon>
        <taxon>Muraenolepidoidei</taxon>
        <taxon>Muraenolepididae</taxon>
        <taxon>Muraenolepis</taxon>
    </lineage>
</organism>
<dbReference type="Proteomes" id="UP001148018">
    <property type="component" value="Unassembled WGS sequence"/>
</dbReference>
<dbReference type="PANTHER" id="PTHR24271:SF50">
    <property type="match status" value="1"/>
</dbReference>
<evidence type="ECO:0000313" key="5">
    <source>
        <dbReference type="Proteomes" id="UP001148018"/>
    </source>
</evidence>
<evidence type="ECO:0000259" key="3">
    <source>
        <dbReference type="Pfam" id="PF00089"/>
    </source>
</evidence>
<feature type="domain" description="Peptidase S1" evidence="3">
    <location>
        <begin position="24"/>
        <end position="70"/>
    </location>
</feature>
<dbReference type="GO" id="GO:0006508">
    <property type="term" value="P:proteolysis"/>
    <property type="evidence" value="ECO:0007669"/>
    <property type="project" value="InterPro"/>
</dbReference>
<feature type="chain" id="PRO_5040123983" description="Peptidase S1 domain-containing protein" evidence="2">
    <location>
        <begin position="22"/>
        <end position="72"/>
    </location>
</feature>
<dbReference type="OrthoDB" id="5597713at2759"/>
<comment type="caution">
    <text evidence="4">The sequence shown here is derived from an EMBL/GenBank/DDBJ whole genome shotgun (WGS) entry which is preliminary data.</text>
</comment>
<evidence type="ECO:0000256" key="2">
    <source>
        <dbReference type="SAM" id="SignalP"/>
    </source>
</evidence>
<evidence type="ECO:0000256" key="1">
    <source>
        <dbReference type="ARBA" id="ARBA00023157"/>
    </source>
</evidence>
<gene>
    <name evidence="4" type="ORF">NHX12_033451</name>
</gene>
<evidence type="ECO:0000313" key="4">
    <source>
        <dbReference type="EMBL" id="KAJ3599491.1"/>
    </source>
</evidence>
<keyword evidence="5" id="KW-1185">Reference proteome</keyword>
<dbReference type="GO" id="GO:0004252">
    <property type="term" value="F:serine-type endopeptidase activity"/>
    <property type="evidence" value="ECO:0007669"/>
    <property type="project" value="InterPro"/>
</dbReference>
<dbReference type="EMBL" id="JANIIK010000048">
    <property type="protein sequence ID" value="KAJ3599491.1"/>
    <property type="molecule type" value="Genomic_DNA"/>
</dbReference>
<keyword evidence="2" id="KW-0732">Signal</keyword>